<dbReference type="OrthoDB" id="13900at2"/>
<dbReference type="CDD" id="cd18692">
    <property type="entry name" value="PIN_VapC-like"/>
    <property type="match status" value="1"/>
</dbReference>
<dbReference type="RefSeq" id="WP_145270790.1">
    <property type="nucleotide sequence ID" value="NZ_CP036426.1"/>
</dbReference>
<comment type="similarity">
    <text evidence="5">Belongs to the PINc/VapC protein family.</text>
</comment>
<dbReference type="GO" id="GO:0016787">
    <property type="term" value="F:hydrolase activity"/>
    <property type="evidence" value="ECO:0007669"/>
    <property type="project" value="UniProtKB-KW"/>
</dbReference>
<dbReference type="AlphaFoldDB" id="A0A518H368"/>
<evidence type="ECO:0000256" key="5">
    <source>
        <dbReference type="HAMAP-Rule" id="MF_00265"/>
    </source>
</evidence>
<keyword evidence="7" id="KW-0255">Endonuclease</keyword>
<evidence type="ECO:0000256" key="1">
    <source>
        <dbReference type="ARBA" id="ARBA00022649"/>
    </source>
</evidence>
<accession>A0A518H368</accession>
<keyword evidence="8" id="KW-1185">Reference proteome</keyword>
<proteinExistence type="inferred from homology"/>
<evidence type="ECO:0000313" key="7">
    <source>
        <dbReference type="EMBL" id="QDV35286.1"/>
    </source>
</evidence>
<dbReference type="EMBL" id="CP036426">
    <property type="protein sequence ID" value="QDV35286.1"/>
    <property type="molecule type" value="Genomic_DNA"/>
</dbReference>
<dbReference type="InterPro" id="IPR029060">
    <property type="entry name" value="PIN-like_dom_sf"/>
</dbReference>
<dbReference type="EC" id="3.1.-.-" evidence="5"/>
<dbReference type="SUPFAM" id="SSF88723">
    <property type="entry name" value="PIN domain-like"/>
    <property type="match status" value="1"/>
</dbReference>
<dbReference type="HAMAP" id="MF_00265">
    <property type="entry name" value="VapC_Nob1"/>
    <property type="match status" value="1"/>
</dbReference>
<organism evidence="7 8">
    <name type="scientific">Tautonia plasticadhaerens</name>
    <dbReference type="NCBI Taxonomy" id="2527974"/>
    <lineage>
        <taxon>Bacteria</taxon>
        <taxon>Pseudomonadati</taxon>
        <taxon>Planctomycetota</taxon>
        <taxon>Planctomycetia</taxon>
        <taxon>Isosphaerales</taxon>
        <taxon>Isosphaeraceae</taxon>
        <taxon>Tautonia</taxon>
    </lineage>
</organism>
<evidence type="ECO:0000256" key="4">
    <source>
        <dbReference type="ARBA" id="ARBA00022801"/>
    </source>
</evidence>
<feature type="domain" description="PIN" evidence="6">
    <location>
        <begin position="11"/>
        <end position="130"/>
    </location>
</feature>
<comment type="cofactor">
    <cofactor evidence="5">
        <name>Mg(2+)</name>
        <dbReference type="ChEBI" id="CHEBI:18420"/>
    </cofactor>
</comment>
<dbReference type="InterPro" id="IPR002716">
    <property type="entry name" value="PIN_dom"/>
</dbReference>
<dbReference type="GO" id="GO:0004519">
    <property type="term" value="F:endonuclease activity"/>
    <property type="evidence" value="ECO:0007669"/>
    <property type="project" value="UniProtKB-KW"/>
</dbReference>
<dbReference type="GO" id="GO:0004540">
    <property type="term" value="F:RNA nuclease activity"/>
    <property type="evidence" value="ECO:0007669"/>
    <property type="project" value="InterPro"/>
</dbReference>
<keyword evidence="5" id="KW-0800">Toxin</keyword>
<gene>
    <name evidence="7" type="primary">vapC_1</name>
    <name evidence="5" type="synonym">vapC</name>
    <name evidence="7" type="ORF">ElP_31890</name>
</gene>
<feature type="binding site" evidence="5">
    <location>
        <position position="110"/>
    </location>
    <ligand>
        <name>Mg(2+)</name>
        <dbReference type="ChEBI" id="CHEBI:18420"/>
    </ligand>
</feature>
<keyword evidence="1 5" id="KW-1277">Toxin-antitoxin system</keyword>
<evidence type="ECO:0000256" key="2">
    <source>
        <dbReference type="ARBA" id="ARBA00022722"/>
    </source>
</evidence>
<comment type="function">
    <text evidence="5">Toxic component of a toxin-antitoxin (TA) system. An RNase.</text>
</comment>
<dbReference type="InterPro" id="IPR022907">
    <property type="entry name" value="VapC_family"/>
</dbReference>
<keyword evidence="2 5" id="KW-0540">Nuclease</keyword>
<protein>
    <recommendedName>
        <fullName evidence="5">Ribonuclease VapC</fullName>
        <shortName evidence="5">RNase VapC</shortName>
        <ecNumber evidence="5">3.1.-.-</ecNumber>
    </recommendedName>
    <alternativeName>
        <fullName evidence="5">Toxin VapC</fullName>
    </alternativeName>
</protein>
<keyword evidence="4 5" id="KW-0378">Hydrolase</keyword>
<reference evidence="7 8" key="1">
    <citation type="submission" date="2019-02" db="EMBL/GenBank/DDBJ databases">
        <title>Deep-cultivation of Planctomycetes and their phenomic and genomic characterization uncovers novel biology.</title>
        <authorList>
            <person name="Wiegand S."/>
            <person name="Jogler M."/>
            <person name="Boedeker C."/>
            <person name="Pinto D."/>
            <person name="Vollmers J."/>
            <person name="Rivas-Marin E."/>
            <person name="Kohn T."/>
            <person name="Peeters S.H."/>
            <person name="Heuer A."/>
            <person name="Rast P."/>
            <person name="Oberbeckmann S."/>
            <person name="Bunk B."/>
            <person name="Jeske O."/>
            <person name="Meyerdierks A."/>
            <person name="Storesund J.E."/>
            <person name="Kallscheuer N."/>
            <person name="Luecker S."/>
            <person name="Lage O.M."/>
            <person name="Pohl T."/>
            <person name="Merkel B.J."/>
            <person name="Hornburger P."/>
            <person name="Mueller R.-W."/>
            <person name="Bruemmer F."/>
            <person name="Labrenz M."/>
            <person name="Spormann A.M."/>
            <person name="Op den Camp H."/>
            <person name="Overmann J."/>
            <person name="Amann R."/>
            <person name="Jetten M.S.M."/>
            <person name="Mascher T."/>
            <person name="Medema M.H."/>
            <person name="Devos D.P."/>
            <person name="Kaster A.-K."/>
            <person name="Ovreas L."/>
            <person name="Rohde M."/>
            <person name="Galperin M.Y."/>
            <person name="Jogler C."/>
        </authorList>
    </citation>
    <scope>NUCLEOTIDE SEQUENCE [LARGE SCALE GENOMIC DNA]</scope>
    <source>
        <strain evidence="7 8">ElP</strain>
    </source>
</reference>
<dbReference type="KEGG" id="tpla:ElP_31890"/>
<name>A0A518H368_9BACT</name>
<dbReference type="Pfam" id="PF01850">
    <property type="entry name" value="PIN"/>
    <property type="match status" value="1"/>
</dbReference>
<evidence type="ECO:0000259" key="6">
    <source>
        <dbReference type="Pfam" id="PF01850"/>
    </source>
</evidence>
<evidence type="ECO:0000313" key="8">
    <source>
        <dbReference type="Proteomes" id="UP000317835"/>
    </source>
</evidence>
<dbReference type="Gene3D" id="3.40.50.1010">
    <property type="entry name" value="5'-nuclease"/>
    <property type="match status" value="1"/>
</dbReference>
<sequence>MTAADEPSRTLVDTNVVVYAYDPGDLEKHQTAMDLLRRLSDAGLLIFSAQIFNEFSNVLLNRRRERPATPAEVAATLRRLAAPGEVVPLTAGMTLLALDAIPRHGFSFWDALVWAAARENGATVLYTEDFQHGREVEGVRIVNPFVSRGTDIP</sequence>
<evidence type="ECO:0000256" key="3">
    <source>
        <dbReference type="ARBA" id="ARBA00022723"/>
    </source>
</evidence>
<feature type="binding site" evidence="5">
    <location>
        <position position="13"/>
    </location>
    <ligand>
        <name>Mg(2+)</name>
        <dbReference type="ChEBI" id="CHEBI:18420"/>
    </ligand>
</feature>
<dbReference type="GO" id="GO:0090729">
    <property type="term" value="F:toxin activity"/>
    <property type="evidence" value="ECO:0007669"/>
    <property type="project" value="UniProtKB-KW"/>
</dbReference>
<keyword evidence="5" id="KW-0460">Magnesium</keyword>
<dbReference type="Proteomes" id="UP000317835">
    <property type="component" value="Chromosome"/>
</dbReference>
<dbReference type="GO" id="GO:0000287">
    <property type="term" value="F:magnesium ion binding"/>
    <property type="evidence" value="ECO:0007669"/>
    <property type="project" value="UniProtKB-UniRule"/>
</dbReference>
<keyword evidence="3 5" id="KW-0479">Metal-binding</keyword>